<dbReference type="RefSeq" id="WP_109388668.1">
    <property type="nucleotide sequence ID" value="NZ_QETF01000008.1"/>
</dbReference>
<dbReference type="AlphaFoldDB" id="A0A2V1P387"/>
<accession>A0A2V1P387</accession>
<evidence type="ECO:0000313" key="2">
    <source>
        <dbReference type="Proteomes" id="UP000245293"/>
    </source>
</evidence>
<name>A0A2V1P387_9RHOB</name>
<evidence type="ECO:0008006" key="3">
    <source>
        <dbReference type="Google" id="ProtNLM"/>
    </source>
</evidence>
<dbReference type="PROSITE" id="PS51257">
    <property type="entry name" value="PROKAR_LIPOPROTEIN"/>
    <property type="match status" value="1"/>
</dbReference>
<sequence>MLRTALSIFCVVLALMAGCLFVHEYRHFREASRSLNERIPRHATSAKLAEPASLSRQVDQMRFCVDAPQTVLFSIYPDATRQGFSEACLSQAQTILRSSPTVSIAWLAKGVSLAQLDQPGPARAALANSRLCGPREGWIAIRRLRLALTLDVGASDRGAPGLSNDIHLLASDPKLRRDLAELFVRSGTKQDLIISMMEEAPAEDQRLFLREVRRINER</sequence>
<gene>
    <name evidence="1" type="ORF">DFK10_08850</name>
</gene>
<comment type="caution">
    <text evidence="1">The sequence shown here is derived from an EMBL/GenBank/DDBJ whole genome shotgun (WGS) entry which is preliminary data.</text>
</comment>
<keyword evidence="2" id="KW-1185">Reference proteome</keyword>
<organism evidence="1 2">
    <name type="scientific">Salibaculum griseiflavum</name>
    <dbReference type="NCBI Taxonomy" id="1914409"/>
    <lineage>
        <taxon>Bacteria</taxon>
        <taxon>Pseudomonadati</taxon>
        <taxon>Pseudomonadota</taxon>
        <taxon>Alphaproteobacteria</taxon>
        <taxon>Rhodobacterales</taxon>
        <taxon>Roseobacteraceae</taxon>
        <taxon>Salibaculum</taxon>
    </lineage>
</organism>
<evidence type="ECO:0000313" key="1">
    <source>
        <dbReference type="EMBL" id="PWG16875.1"/>
    </source>
</evidence>
<proteinExistence type="predicted"/>
<reference evidence="2" key="1">
    <citation type="submission" date="2018-05" db="EMBL/GenBank/DDBJ databases">
        <authorList>
            <person name="Du Z."/>
            <person name="Wang X."/>
        </authorList>
    </citation>
    <scope>NUCLEOTIDE SEQUENCE [LARGE SCALE GENOMIC DNA]</scope>
    <source>
        <strain evidence="2">WDS4C29</strain>
    </source>
</reference>
<protein>
    <recommendedName>
        <fullName evidence="3">Lipoprotein</fullName>
    </recommendedName>
</protein>
<dbReference type="Proteomes" id="UP000245293">
    <property type="component" value="Unassembled WGS sequence"/>
</dbReference>
<dbReference type="EMBL" id="QETF01000008">
    <property type="protein sequence ID" value="PWG16875.1"/>
    <property type="molecule type" value="Genomic_DNA"/>
</dbReference>
<dbReference type="OrthoDB" id="7865816at2"/>